<reference evidence="1" key="1">
    <citation type="submission" date="2020-08" db="EMBL/GenBank/DDBJ databases">
        <title>Multicomponent nature underlies the extraordinary mechanical properties of spider dragline silk.</title>
        <authorList>
            <person name="Kono N."/>
            <person name="Nakamura H."/>
            <person name="Mori M."/>
            <person name="Yoshida Y."/>
            <person name="Ohtoshi R."/>
            <person name="Malay A.D."/>
            <person name="Moran D.A.P."/>
            <person name="Tomita M."/>
            <person name="Numata K."/>
            <person name="Arakawa K."/>
        </authorList>
    </citation>
    <scope>NUCLEOTIDE SEQUENCE</scope>
</reference>
<evidence type="ECO:0000313" key="2">
    <source>
        <dbReference type="Proteomes" id="UP000887159"/>
    </source>
</evidence>
<gene>
    <name evidence="1" type="ORF">TNCV_1038271</name>
</gene>
<keyword evidence="2" id="KW-1185">Reference proteome</keyword>
<accession>A0A8X6VVX4</accession>
<proteinExistence type="predicted"/>
<name>A0A8X6VVX4_TRICX</name>
<protein>
    <submittedName>
        <fullName evidence="1">Uncharacterized protein</fullName>
    </submittedName>
</protein>
<dbReference type="Proteomes" id="UP000887159">
    <property type="component" value="Unassembled WGS sequence"/>
</dbReference>
<evidence type="ECO:0000313" key="1">
    <source>
        <dbReference type="EMBL" id="GFY23528.1"/>
    </source>
</evidence>
<dbReference type="EMBL" id="BMAU01021364">
    <property type="protein sequence ID" value="GFY23528.1"/>
    <property type="molecule type" value="Genomic_DNA"/>
</dbReference>
<sequence>MYGRRIDFIAAISKNMKIVSVIRIHILISHPKTHLVATFGAPASSIPERVANRTGYSFGSADPASSVTGKKHYGRLELFSKVTGFSGSRSPSRLGPLMYFFRSKTFGNHVFTLQCFSGKSLARVCLKYGRPALSSKVVTFFSYWISDSDCPSQNTAGAKFSRSKAFEVRSCLGVSKVRSSGIDLQSYRYFWDAI</sequence>
<organism evidence="1 2">
    <name type="scientific">Trichonephila clavipes</name>
    <name type="common">Golden silk orbweaver</name>
    <name type="synonym">Nephila clavipes</name>
    <dbReference type="NCBI Taxonomy" id="2585209"/>
    <lineage>
        <taxon>Eukaryota</taxon>
        <taxon>Metazoa</taxon>
        <taxon>Ecdysozoa</taxon>
        <taxon>Arthropoda</taxon>
        <taxon>Chelicerata</taxon>
        <taxon>Arachnida</taxon>
        <taxon>Araneae</taxon>
        <taxon>Araneomorphae</taxon>
        <taxon>Entelegynae</taxon>
        <taxon>Araneoidea</taxon>
        <taxon>Nephilidae</taxon>
        <taxon>Trichonephila</taxon>
    </lineage>
</organism>
<dbReference type="AlphaFoldDB" id="A0A8X6VVX4"/>
<comment type="caution">
    <text evidence="1">The sequence shown here is derived from an EMBL/GenBank/DDBJ whole genome shotgun (WGS) entry which is preliminary data.</text>
</comment>